<dbReference type="InterPro" id="IPR050266">
    <property type="entry name" value="AB_hydrolase_sf"/>
</dbReference>
<dbReference type="InterPro" id="IPR029058">
    <property type="entry name" value="AB_hydrolase_fold"/>
</dbReference>
<evidence type="ECO:0000256" key="1">
    <source>
        <dbReference type="ARBA" id="ARBA00022801"/>
    </source>
</evidence>
<proteinExistence type="predicted"/>
<dbReference type="SUPFAM" id="SSF53474">
    <property type="entry name" value="alpha/beta-Hydrolases"/>
    <property type="match status" value="1"/>
</dbReference>
<dbReference type="PANTHER" id="PTHR43798">
    <property type="entry name" value="MONOACYLGLYCEROL LIPASE"/>
    <property type="match status" value="1"/>
</dbReference>
<gene>
    <name evidence="3" type="ORF">HELGO_WM32363</name>
</gene>
<protein>
    <submittedName>
        <fullName evidence="3">2-hydroxy-6-oxohepta-2,4-dienoate hydrolase</fullName>
    </submittedName>
</protein>
<accession>A0A6S6S7Q8</accession>
<dbReference type="InterPro" id="IPR000073">
    <property type="entry name" value="AB_hydrolase_1"/>
</dbReference>
<dbReference type="Gene3D" id="3.40.50.1820">
    <property type="entry name" value="alpha/beta hydrolase"/>
    <property type="match status" value="1"/>
</dbReference>
<dbReference type="GO" id="GO:0016020">
    <property type="term" value="C:membrane"/>
    <property type="evidence" value="ECO:0007669"/>
    <property type="project" value="TreeGrafter"/>
</dbReference>
<feature type="domain" description="AB hydrolase-1" evidence="2">
    <location>
        <begin position="28"/>
        <end position="106"/>
    </location>
</feature>
<organism evidence="3">
    <name type="scientific">uncultured Campylobacterales bacterium</name>
    <dbReference type="NCBI Taxonomy" id="352960"/>
    <lineage>
        <taxon>Bacteria</taxon>
        <taxon>Pseudomonadati</taxon>
        <taxon>Campylobacterota</taxon>
        <taxon>Epsilonproteobacteria</taxon>
        <taxon>Campylobacterales</taxon>
        <taxon>environmental samples</taxon>
    </lineage>
</organism>
<dbReference type="GO" id="GO:0016787">
    <property type="term" value="F:hydrolase activity"/>
    <property type="evidence" value="ECO:0007669"/>
    <property type="project" value="UniProtKB-KW"/>
</dbReference>
<dbReference type="PRINTS" id="PR00111">
    <property type="entry name" value="ABHYDROLASE"/>
</dbReference>
<reference evidence="3" key="1">
    <citation type="submission" date="2020-01" db="EMBL/GenBank/DDBJ databases">
        <authorList>
            <person name="Meier V. D."/>
            <person name="Meier V D."/>
        </authorList>
    </citation>
    <scope>NUCLEOTIDE SEQUENCE</scope>
    <source>
        <strain evidence="3">HLG_WM_MAG_12</strain>
    </source>
</reference>
<dbReference type="PANTHER" id="PTHR43798:SF31">
    <property type="entry name" value="AB HYDROLASE SUPERFAMILY PROTEIN YCLE"/>
    <property type="match status" value="1"/>
</dbReference>
<dbReference type="EMBL" id="CACVAW010000012">
    <property type="protein sequence ID" value="CAA6804401.1"/>
    <property type="molecule type" value="Genomic_DNA"/>
</dbReference>
<name>A0A6S6S7Q8_9BACT</name>
<sequence length="238" mass="27289">MATKQILLKEKSFDISYIIENPECEKDIIFLHGWGSNKELMQKSFSKYLNDFRCIYIDLPGFGKSTNEYALNTYDYASVIDKFLLTINSDRHIIAGHSFGGKVAVLLNPKNMVLLSSAGIPVKKSFKTRFKIKTFKLLKVFGLGKLYKIFASSDANGLSKNMYQTFKNVVNEDFTLNYKEFKNNALIFWGIRDTATPLSSGKETNELIKTSKFYECDGDHFFFMKNAEFISQKLKELS</sequence>
<keyword evidence="1 3" id="KW-0378">Hydrolase</keyword>
<evidence type="ECO:0000313" key="3">
    <source>
        <dbReference type="EMBL" id="CAA6804401.1"/>
    </source>
</evidence>
<dbReference type="AlphaFoldDB" id="A0A6S6S7Q8"/>
<evidence type="ECO:0000259" key="2">
    <source>
        <dbReference type="Pfam" id="PF00561"/>
    </source>
</evidence>
<dbReference type="Pfam" id="PF00561">
    <property type="entry name" value="Abhydrolase_1"/>
    <property type="match status" value="1"/>
</dbReference>